<dbReference type="AlphaFoldDB" id="G4TZI7"/>
<reference evidence="4 5" key="1">
    <citation type="journal article" date="2011" name="PLoS Pathog.">
        <title>Endophytic Life Strategies Decoded by Genome and Transcriptome Analyses of the Mutualistic Root Symbiont Piriformospora indica.</title>
        <authorList>
            <person name="Zuccaro A."/>
            <person name="Lahrmann U."/>
            <person name="Guldener U."/>
            <person name="Langen G."/>
            <person name="Pfiffi S."/>
            <person name="Biedenkopf D."/>
            <person name="Wong P."/>
            <person name="Samans B."/>
            <person name="Grimm C."/>
            <person name="Basiewicz M."/>
            <person name="Murat C."/>
            <person name="Martin F."/>
            <person name="Kogel K.H."/>
        </authorList>
    </citation>
    <scope>NUCLEOTIDE SEQUENCE [LARGE SCALE GENOMIC DNA]</scope>
    <source>
        <strain evidence="4 5">DSM 11827</strain>
    </source>
</reference>
<feature type="region of interest" description="Disordered" evidence="2">
    <location>
        <begin position="42"/>
        <end position="67"/>
    </location>
</feature>
<gene>
    <name evidence="4" type="ORF">PIIN_10718</name>
</gene>
<evidence type="ECO:0000256" key="2">
    <source>
        <dbReference type="SAM" id="MobiDB-lite"/>
    </source>
</evidence>
<dbReference type="OMA" id="FRICEIR"/>
<dbReference type="SUPFAM" id="SSF52540">
    <property type="entry name" value="P-loop containing nucleoside triphosphate hydrolases"/>
    <property type="match status" value="1"/>
</dbReference>
<dbReference type="Proteomes" id="UP000007148">
    <property type="component" value="Unassembled WGS sequence"/>
</dbReference>
<feature type="compositionally biased region" description="Low complexity" evidence="2">
    <location>
        <begin position="52"/>
        <end position="62"/>
    </location>
</feature>
<evidence type="ECO:0000313" key="5">
    <source>
        <dbReference type="Proteomes" id="UP000007148"/>
    </source>
</evidence>
<dbReference type="HOGENOM" id="CLU_000288_6_5_1"/>
<dbReference type="Gene3D" id="3.40.50.300">
    <property type="entry name" value="P-loop containing nucleotide triphosphate hydrolases"/>
    <property type="match status" value="1"/>
</dbReference>
<evidence type="ECO:0000256" key="1">
    <source>
        <dbReference type="ARBA" id="ARBA00022737"/>
    </source>
</evidence>
<dbReference type="PANTHER" id="PTHR10039">
    <property type="entry name" value="AMELOGENIN"/>
    <property type="match status" value="1"/>
</dbReference>
<evidence type="ECO:0000259" key="3">
    <source>
        <dbReference type="Pfam" id="PF24883"/>
    </source>
</evidence>
<accession>G4TZI7</accession>
<evidence type="ECO:0000313" key="4">
    <source>
        <dbReference type="EMBL" id="CCA76730.1"/>
    </source>
</evidence>
<dbReference type="eggNOG" id="KOG0266">
    <property type="taxonomic scope" value="Eukaryota"/>
</dbReference>
<feature type="domain" description="Nephrocystin 3-like N-terminal" evidence="3">
    <location>
        <begin position="246"/>
        <end position="407"/>
    </location>
</feature>
<dbReference type="Pfam" id="PF24883">
    <property type="entry name" value="NPHP3_N"/>
    <property type="match status" value="1"/>
</dbReference>
<feature type="non-terminal residue" evidence="4">
    <location>
        <position position="1"/>
    </location>
</feature>
<comment type="caution">
    <text evidence="4">The sequence shown here is derived from an EMBL/GenBank/DDBJ whole genome shotgun (WGS) entry which is preliminary data.</text>
</comment>
<proteinExistence type="predicted"/>
<organism evidence="4 5">
    <name type="scientific">Serendipita indica (strain DSM 11827)</name>
    <name type="common">Root endophyte fungus</name>
    <name type="synonym">Piriformospora indica</name>
    <dbReference type="NCBI Taxonomy" id="1109443"/>
    <lineage>
        <taxon>Eukaryota</taxon>
        <taxon>Fungi</taxon>
        <taxon>Dikarya</taxon>
        <taxon>Basidiomycota</taxon>
        <taxon>Agaricomycotina</taxon>
        <taxon>Agaricomycetes</taxon>
        <taxon>Sebacinales</taxon>
        <taxon>Serendipitaceae</taxon>
        <taxon>Serendipita</taxon>
    </lineage>
</organism>
<protein>
    <submittedName>
        <fullName evidence="4">Related to archipelago beta form (F-box-WD40 repeat protein)</fullName>
    </submittedName>
</protein>
<dbReference type="InterPro" id="IPR027417">
    <property type="entry name" value="P-loop_NTPase"/>
</dbReference>
<dbReference type="EMBL" id="CAFZ01000953">
    <property type="protein sequence ID" value="CCA76730.1"/>
    <property type="molecule type" value="Genomic_DNA"/>
</dbReference>
<name>G4TZI7_SERID</name>
<dbReference type="InParanoid" id="G4TZI7"/>
<keyword evidence="1" id="KW-0677">Repeat</keyword>
<dbReference type="OrthoDB" id="3248304at2759"/>
<dbReference type="InterPro" id="IPR056884">
    <property type="entry name" value="NPHP3-like_N"/>
</dbReference>
<keyword evidence="5" id="KW-1185">Reference proteome</keyword>
<sequence>STKSLHDCQGHLVKPAAQLRWLGSRLASAKLILDPSTSLSQVNCPRNATMNPPGSSSSTAPSSRKRGQVYNAASVGLDFLGNISEGSDILSPLKAACRATNSVLNVIQAINDNQEEWDEITRRLDQYMSSMENQIDSFEKYPPEDRKVDEAFSRPLVHYVELVENHRHKRSRSGFGTLTEIRKVKIDAGVIRNFNRDIEDLHRQFMEALSSFTAFRIQAIERKMERILTDVAFVASSVHNTCLQGTREAVLQTIWRWAEDDMSDKPIFWLCDIAGSGKSTVTMSVAESWRAQGILGGQFFFSMASSEASTTEKFCSTIARELANYIPELAPHVAAAIKQNPAILRRPLHEQFRALIIEPLRHRQERIVLVLDAIDECKLGSQRRELLDTLSRVVGEARNLKIFMTSRPDPVIEDILKPLSIKAELKDRLHDVSHHDNIDDISTYVHQSLREVLSHDRRQRLVEKAKGLFIWASTACRMLIDPATFDTPESIYHRLIAVDQNGAMDEVYDLVFVAYRPELVFDHV</sequence>